<dbReference type="EMBL" id="KB097143">
    <property type="protein sequence ID" value="ESN99305.1"/>
    <property type="molecule type" value="Genomic_DNA"/>
</dbReference>
<evidence type="ECO:0000256" key="1">
    <source>
        <dbReference type="SAM" id="MobiDB-lite"/>
    </source>
</evidence>
<protein>
    <submittedName>
        <fullName evidence="2 3">Uncharacterized protein</fullName>
    </submittedName>
</protein>
<proteinExistence type="predicted"/>
<reference evidence="3" key="3">
    <citation type="submission" date="2015-06" db="UniProtKB">
        <authorList>
            <consortium name="EnsemblMetazoa"/>
        </authorList>
    </citation>
    <scope>IDENTIFICATION</scope>
</reference>
<name>T1ET81_HELRO</name>
<dbReference type="EMBL" id="AMQM01001193">
    <property type="status" value="NOT_ANNOTATED_CDS"/>
    <property type="molecule type" value="Genomic_DNA"/>
</dbReference>
<evidence type="ECO:0000313" key="3">
    <source>
        <dbReference type="EnsemblMetazoa" id="HelroP162825"/>
    </source>
</evidence>
<reference evidence="2 4" key="2">
    <citation type="journal article" date="2013" name="Nature">
        <title>Insights into bilaterian evolution from three spiralian genomes.</title>
        <authorList>
            <person name="Simakov O."/>
            <person name="Marletaz F."/>
            <person name="Cho S.J."/>
            <person name="Edsinger-Gonzales E."/>
            <person name="Havlak P."/>
            <person name="Hellsten U."/>
            <person name="Kuo D.H."/>
            <person name="Larsson T."/>
            <person name="Lv J."/>
            <person name="Arendt D."/>
            <person name="Savage R."/>
            <person name="Osoegawa K."/>
            <person name="de Jong P."/>
            <person name="Grimwood J."/>
            <person name="Chapman J.A."/>
            <person name="Shapiro H."/>
            <person name="Aerts A."/>
            <person name="Otillar R.P."/>
            <person name="Terry A.Y."/>
            <person name="Boore J.L."/>
            <person name="Grigoriev I.V."/>
            <person name="Lindberg D.R."/>
            <person name="Seaver E.C."/>
            <person name="Weisblat D.A."/>
            <person name="Putnam N.H."/>
            <person name="Rokhsar D.S."/>
        </authorList>
    </citation>
    <scope>NUCLEOTIDE SEQUENCE</scope>
</reference>
<dbReference type="InParanoid" id="T1ET81"/>
<dbReference type="Proteomes" id="UP000015101">
    <property type="component" value="Unassembled WGS sequence"/>
</dbReference>
<feature type="compositionally biased region" description="Polar residues" evidence="1">
    <location>
        <begin position="53"/>
        <end position="66"/>
    </location>
</feature>
<evidence type="ECO:0000313" key="2">
    <source>
        <dbReference type="EMBL" id="ESN99305.1"/>
    </source>
</evidence>
<sequence>MYVEQQSNQGRMEKTHQNKKSNFAMSKNIFNSIFSSKDKSSSKQHSSLMSTSLVESTSRNEIKSSTNKTEFTEILQNNYCHAHSSSYNNNSNTNAKRPLVENNENKFVKVSGDKIVISMHATRHNNINNNNINDKINSMDHNGNYCNPSLHDSNNINSINPNYTNNINIRNSCNNNDNKMNHATCNNNINNDNTDIFNNVTTNKNNKPTLKHHSSFSNKPQSSRMRKCYSNDIMEFLNRSQQQPQQFQQQQLHQQTVVQDSWRSGSPPKLLPRTKTTGGDGRTTDRLKFWEQQKNNKSLNLPQYLFTHKKSELWSVLTAEIYLHTI</sequence>
<feature type="compositionally biased region" description="Polar residues" evidence="1">
    <location>
        <begin position="1"/>
        <end position="10"/>
    </location>
</feature>
<dbReference type="CTD" id="20199781"/>
<accession>T1ET81</accession>
<feature type="region of interest" description="Disordered" evidence="1">
    <location>
        <begin position="1"/>
        <end position="22"/>
    </location>
</feature>
<dbReference type="HOGENOM" id="CLU_853312_0_0_1"/>
<dbReference type="AlphaFoldDB" id="T1ET81"/>
<feature type="region of interest" description="Disordered" evidence="1">
    <location>
        <begin position="258"/>
        <end position="283"/>
    </location>
</feature>
<dbReference type="GeneID" id="20199781"/>
<dbReference type="EnsemblMetazoa" id="HelroT162825">
    <property type="protein sequence ID" value="HelroP162825"/>
    <property type="gene ID" value="HelroG162825"/>
</dbReference>
<dbReference type="RefSeq" id="XP_009023166.1">
    <property type="nucleotide sequence ID" value="XM_009024918.1"/>
</dbReference>
<keyword evidence="4" id="KW-1185">Reference proteome</keyword>
<reference evidence="4" key="1">
    <citation type="submission" date="2012-12" db="EMBL/GenBank/DDBJ databases">
        <authorList>
            <person name="Hellsten U."/>
            <person name="Grimwood J."/>
            <person name="Chapman J.A."/>
            <person name="Shapiro H."/>
            <person name="Aerts A."/>
            <person name="Otillar R.P."/>
            <person name="Terry A.Y."/>
            <person name="Boore J.L."/>
            <person name="Simakov O."/>
            <person name="Marletaz F."/>
            <person name="Cho S.-J."/>
            <person name="Edsinger-Gonzales E."/>
            <person name="Havlak P."/>
            <person name="Kuo D.-H."/>
            <person name="Larsson T."/>
            <person name="Lv J."/>
            <person name="Arendt D."/>
            <person name="Savage R."/>
            <person name="Osoegawa K."/>
            <person name="de Jong P."/>
            <person name="Lindberg D.R."/>
            <person name="Seaver E.C."/>
            <person name="Weisblat D.A."/>
            <person name="Putnam N.H."/>
            <person name="Grigoriev I.V."/>
            <person name="Rokhsar D.S."/>
        </authorList>
    </citation>
    <scope>NUCLEOTIDE SEQUENCE</scope>
</reference>
<feature type="compositionally biased region" description="Low complexity" evidence="1">
    <location>
        <begin position="43"/>
        <end position="52"/>
    </location>
</feature>
<evidence type="ECO:0000313" key="4">
    <source>
        <dbReference type="Proteomes" id="UP000015101"/>
    </source>
</evidence>
<dbReference type="KEGG" id="hro:HELRODRAFT_162825"/>
<feature type="region of interest" description="Disordered" evidence="1">
    <location>
        <begin position="35"/>
        <end position="66"/>
    </location>
</feature>
<gene>
    <name evidence="3" type="primary">20199781</name>
    <name evidence="2" type="ORF">HELRODRAFT_162825</name>
</gene>
<feature type="region of interest" description="Disordered" evidence="1">
    <location>
        <begin position="204"/>
        <end position="224"/>
    </location>
</feature>
<organism evidence="3 4">
    <name type="scientific">Helobdella robusta</name>
    <name type="common">Californian leech</name>
    <dbReference type="NCBI Taxonomy" id="6412"/>
    <lineage>
        <taxon>Eukaryota</taxon>
        <taxon>Metazoa</taxon>
        <taxon>Spiralia</taxon>
        <taxon>Lophotrochozoa</taxon>
        <taxon>Annelida</taxon>
        <taxon>Clitellata</taxon>
        <taxon>Hirudinea</taxon>
        <taxon>Rhynchobdellida</taxon>
        <taxon>Glossiphoniidae</taxon>
        <taxon>Helobdella</taxon>
    </lineage>
</organism>